<evidence type="ECO:0000313" key="1">
    <source>
        <dbReference type="EMBL" id="PON79447.1"/>
    </source>
</evidence>
<reference evidence="2" key="1">
    <citation type="submission" date="2016-06" db="EMBL/GenBank/DDBJ databases">
        <title>Parallel loss of symbiosis genes in relatives of nitrogen-fixing non-legume Parasponia.</title>
        <authorList>
            <person name="Van Velzen R."/>
            <person name="Holmer R."/>
            <person name="Bu F."/>
            <person name="Rutten L."/>
            <person name="Van Zeijl A."/>
            <person name="Liu W."/>
            <person name="Santuari L."/>
            <person name="Cao Q."/>
            <person name="Sharma T."/>
            <person name="Shen D."/>
            <person name="Roswanjaya Y."/>
            <person name="Wardhani T."/>
            <person name="Kalhor M.S."/>
            <person name="Jansen J."/>
            <person name="Van den Hoogen J."/>
            <person name="Gungor B."/>
            <person name="Hartog M."/>
            <person name="Hontelez J."/>
            <person name="Verver J."/>
            <person name="Yang W.-C."/>
            <person name="Schijlen E."/>
            <person name="Repin R."/>
            <person name="Schilthuizen M."/>
            <person name="Schranz E."/>
            <person name="Heidstra R."/>
            <person name="Miyata K."/>
            <person name="Fedorova E."/>
            <person name="Kohlen W."/>
            <person name="Bisseling T."/>
            <person name="Smit S."/>
            <person name="Geurts R."/>
        </authorList>
    </citation>
    <scope>NUCLEOTIDE SEQUENCE [LARGE SCALE GENOMIC DNA]</scope>
    <source>
        <strain evidence="2">cv. WU1-14</strain>
    </source>
</reference>
<dbReference type="Proteomes" id="UP000237105">
    <property type="component" value="Unassembled WGS sequence"/>
</dbReference>
<gene>
    <name evidence="1" type="ORF">PanWU01x14_011820</name>
</gene>
<comment type="caution">
    <text evidence="1">The sequence shown here is derived from an EMBL/GenBank/DDBJ whole genome shotgun (WGS) entry which is preliminary data.</text>
</comment>
<dbReference type="OrthoDB" id="10300513at2759"/>
<proteinExistence type="predicted"/>
<protein>
    <submittedName>
        <fullName evidence="1">Uncharacterized protein</fullName>
    </submittedName>
</protein>
<sequence length="253" mass="28351">MSTKVILLGNLGGSLRTMASSISMGKWVATITIPPLFLCSEIMYSSSLTPSSSKATEGSSSSQMGLSMASSLASWSLFLCPIESIFAFSFANRPSPISSSAGSDLSPGFPSRTSNHWTLSRTVRLVLMASLRESQLSWSLYWWKTPDSVMSWPFQRTSPPEGRENPASMRRKVVLPDPFAPVRTREPPSWRVTFTFRRICWAFRMHETFLSRRRGSWGFLRDIISLLGCVFGGGMWCDKISELWKIVCVCIYK</sequence>
<dbReference type="EMBL" id="JXTB01000004">
    <property type="protein sequence ID" value="PON79447.1"/>
    <property type="molecule type" value="Genomic_DNA"/>
</dbReference>
<keyword evidence="2" id="KW-1185">Reference proteome</keyword>
<evidence type="ECO:0000313" key="2">
    <source>
        <dbReference type="Proteomes" id="UP000237105"/>
    </source>
</evidence>
<accession>A0A2P5E1R1</accession>
<organism evidence="1 2">
    <name type="scientific">Parasponia andersonii</name>
    <name type="common">Sponia andersonii</name>
    <dbReference type="NCBI Taxonomy" id="3476"/>
    <lineage>
        <taxon>Eukaryota</taxon>
        <taxon>Viridiplantae</taxon>
        <taxon>Streptophyta</taxon>
        <taxon>Embryophyta</taxon>
        <taxon>Tracheophyta</taxon>
        <taxon>Spermatophyta</taxon>
        <taxon>Magnoliopsida</taxon>
        <taxon>eudicotyledons</taxon>
        <taxon>Gunneridae</taxon>
        <taxon>Pentapetalae</taxon>
        <taxon>rosids</taxon>
        <taxon>fabids</taxon>
        <taxon>Rosales</taxon>
        <taxon>Cannabaceae</taxon>
        <taxon>Parasponia</taxon>
    </lineage>
</organism>
<dbReference type="AlphaFoldDB" id="A0A2P5E1R1"/>
<name>A0A2P5E1R1_PARAD</name>